<evidence type="ECO:0000313" key="2">
    <source>
        <dbReference type="EMBL" id="EAR98218.2"/>
    </source>
</evidence>
<dbReference type="InParanoid" id="I7MKD5"/>
<keyword evidence="1 2" id="KW-0812">Transmembrane</keyword>
<gene>
    <name evidence="2" type="ORF">TTHERM_00344180</name>
</gene>
<dbReference type="GeneID" id="7846512"/>
<keyword evidence="1" id="KW-1133">Transmembrane helix</keyword>
<keyword evidence="3" id="KW-1185">Reference proteome</keyword>
<dbReference type="RefSeq" id="XP_001018463.2">
    <property type="nucleotide sequence ID" value="XM_001018463.2"/>
</dbReference>
<dbReference type="AlphaFoldDB" id="I7MKD5"/>
<name>I7MKD5_TETTS</name>
<feature type="transmembrane region" description="Helical" evidence="1">
    <location>
        <begin position="21"/>
        <end position="37"/>
    </location>
</feature>
<reference evidence="3" key="1">
    <citation type="journal article" date="2006" name="PLoS Biol.">
        <title>Macronuclear genome sequence of the ciliate Tetrahymena thermophila, a model eukaryote.</title>
        <authorList>
            <person name="Eisen J.A."/>
            <person name="Coyne R.S."/>
            <person name="Wu M."/>
            <person name="Wu D."/>
            <person name="Thiagarajan M."/>
            <person name="Wortman J.R."/>
            <person name="Badger J.H."/>
            <person name="Ren Q."/>
            <person name="Amedeo P."/>
            <person name="Jones K.M."/>
            <person name="Tallon L.J."/>
            <person name="Delcher A.L."/>
            <person name="Salzberg S.L."/>
            <person name="Silva J.C."/>
            <person name="Haas B.J."/>
            <person name="Majoros W.H."/>
            <person name="Farzad M."/>
            <person name="Carlton J.M."/>
            <person name="Smith R.K. Jr."/>
            <person name="Garg J."/>
            <person name="Pearlman R.E."/>
            <person name="Karrer K.M."/>
            <person name="Sun L."/>
            <person name="Manning G."/>
            <person name="Elde N.C."/>
            <person name="Turkewitz A.P."/>
            <person name="Asai D.J."/>
            <person name="Wilkes D.E."/>
            <person name="Wang Y."/>
            <person name="Cai H."/>
            <person name="Collins K."/>
            <person name="Stewart B.A."/>
            <person name="Lee S.R."/>
            <person name="Wilamowska K."/>
            <person name="Weinberg Z."/>
            <person name="Ruzzo W.L."/>
            <person name="Wloga D."/>
            <person name="Gaertig J."/>
            <person name="Frankel J."/>
            <person name="Tsao C.-C."/>
            <person name="Gorovsky M.A."/>
            <person name="Keeling P.J."/>
            <person name="Waller R.F."/>
            <person name="Patron N.J."/>
            <person name="Cherry J.M."/>
            <person name="Stover N.A."/>
            <person name="Krieger C.J."/>
            <person name="del Toro C."/>
            <person name="Ryder H.F."/>
            <person name="Williamson S.C."/>
            <person name="Barbeau R.A."/>
            <person name="Hamilton E.P."/>
            <person name="Orias E."/>
        </authorList>
    </citation>
    <scope>NUCLEOTIDE SEQUENCE [LARGE SCALE GENOMIC DNA]</scope>
    <source>
        <strain evidence="3">SB210</strain>
    </source>
</reference>
<accession>I7MKD5</accession>
<dbReference type="KEGG" id="tet:TTHERM_00344180"/>
<proteinExistence type="predicted"/>
<sequence length="391" mass="46111">MIEIKEFFKQQHVKHYMWTEIQGLLAFVIINYLLFGTTSAVGQIYFCIPVLFLYMIFQLSLCWTPNYNSRFIFNMSSCSIFTICLPTFIWFYMNVFSPLIFLELKQVENCTASGILKTSLDGIEAYSLLYVEYTQEGHSYLGSACLTNQFQANYYNLVSPFRFYRYNDTFDCGPGIVDYPITKTNNKNQFQQDFNGQSLNQNFDITNGAQSQIVISPKNEYHRNSNQTTSYNNKYGYRYHPYPYYGESSYGMCLQNYTFSKVKIPTWMCGQDTQDFEILTKPKTCYVLYYNQDKNLAQQNAQNYLNQREQNELAVISFDQNIYYPKRVFTYIIIFLYYPLILSLNSFFQYSTDWAFEKVSKSRQEQQNNIIDSNSQSNKNLEMGLIENQQP</sequence>
<evidence type="ECO:0000256" key="1">
    <source>
        <dbReference type="SAM" id="Phobius"/>
    </source>
</evidence>
<dbReference type="Proteomes" id="UP000009168">
    <property type="component" value="Unassembled WGS sequence"/>
</dbReference>
<feature type="transmembrane region" description="Helical" evidence="1">
    <location>
        <begin position="71"/>
        <end position="93"/>
    </location>
</feature>
<feature type="transmembrane region" description="Helical" evidence="1">
    <location>
        <begin position="328"/>
        <end position="348"/>
    </location>
</feature>
<keyword evidence="1" id="KW-0472">Membrane</keyword>
<organism evidence="2 3">
    <name type="scientific">Tetrahymena thermophila (strain SB210)</name>
    <dbReference type="NCBI Taxonomy" id="312017"/>
    <lineage>
        <taxon>Eukaryota</taxon>
        <taxon>Sar</taxon>
        <taxon>Alveolata</taxon>
        <taxon>Ciliophora</taxon>
        <taxon>Intramacronucleata</taxon>
        <taxon>Oligohymenophorea</taxon>
        <taxon>Hymenostomatida</taxon>
        <taxon>Tetrahymenina</taxon>
        <taxon>Tetrahymenidae</taxon>
        <taxon>Tetrahymena</taxon>
    </lineage>
</organism>
<dbReference type="EMBL" id="GG662654">
    <property type="protein sequence ID" value="EAR98218.2"/>
    <property type="molecule type" value="Genomic_DNA"/>
</dbReference>
<evidence type="ECO:0000313" key="3">
    <source>
        <dbReference type="Proteomes" id="UP000009168"/>
    </source>
</evidence>
<feature type="transmembrane region" description="Helical" evidence="1">
    <location>
        <begin position="43"/>
        <end position="64"/>
    </location>
</feature>
<protein>
    <submittedName>
        <fullName evidence="2">Transmembrane protein, putative</fullName>
    </submittedName>
</protein>